<dbReference type="InterPro" id="IPR035965">
    <property type="entry name" value="PAS-like_dom_sf"/>
</dbReference>
<dbReference type="InterPro" id="IPR003018">
    <property type="entry name" value="GAF"/>
</dbReference>
<feature type="domain" description="PAS" evidence="4">
    <location>
        <begin position="3"/>
        <end position="73"/>
    </location>
</feature>
<evidence type="ECO:0000256" key="1">
    <source>
        <dbReference type="ARBA" id="ARBA00012528"/>
    </source>
</evidence>
<dbReference type="InterPro" id="IPR029787">
    <property type="entry name" value="Nucleotide_cyclase"/>
</dbReference>
<dbReference type="NCBIfam" id="TIGR00254">
    <property type="entry name" value="GGDEF"/>
    <property type="match status" value="1"/>
</dbReference>
<dbReference type="PANTHER" id="PTHR45138:SF9">
    <property type="entry name" value="DIGUANYLATE CYCLASE DGCM-RELATED"/>
    <property type="match status" value="1"/>
</dbReference>
<dbReference type="Gene3D" id="3.30.70.270">
    <property type="match status" value="1"/>
</dbReference>
<dbReference type="SUPFAM" id="SSF55785">
    <property type="entry name" value="PYP-like sensor domain (PAS domain)"/>
    <property type="match status" value="1"/>
</dbReference>
<dbReference type="PANTHER" id="PTHR45138">
    <property type="entry name" value="REGULATORY COMPONENTS OF SENSORY TRANSDUCTION SYSTEM"/>
    <property type="match status" value="1"/>
</dbReference>
<dbReference type="Proteomes" id="UP000016543">
    <property type="component" value="Unassembled WGS sequence"/>
</dbReference>
<evidence type="ECO:0000259" key="5">
    <source>
        <dbReference type="PROSITE" id="PS50887"/>
    </source>
</evidence>
<dbReference type="NCBIfam" id="TIGR00229">
    <property type="entry name" value="sensory_box"/>
    <property type="match status" value="1"/>
</dbReference>
<name>A0ABM9WM53_9GAMM</name>
<proteinExistence type="predicted"/>
<sequence>MRIDRVFRKLANTLPFMMAFVDNERRYQFVNERYEQFFDVKLDELKGKLVAEVLGERSYKRISQIHSRVLAGEDVSLREKVTLRNGRVLQLEVKYVPNQNQRTGKTNGFFAIINDVTHYASASEVLRAVHDVMNKQSVGLPTERINKLLKLGCEYLNTDIGIVSRVIDNEYTVKYAWSTGDPIPPGTQFELGNTYCSVTLAASDVIATRHASTSKEFSGHPCYTAFQLETYLGLPIRINGKVWGTLNFSSKTSRGTPFTDLDKELMGLLCSAIETLIINNSKTDRLERLAYTDFLTGLSNRLFINEFFERLVYQNRERLNHYYCVLVDIDHFKQLNDQFGHDAGDSVLQAVAIEFTDSLRSDDVCARVGGEEFMLLIHADDKVDIANIVERLRKNIENLKIEHDDEIITTTVSIGVTKLQEQDSFNLAYKRADKALYQSKSDGRNCCRWN</sequence>
<keyword evidence="3" id="KW-0175">Coiled coil</keyword>
<dbReference type="Gene3D" id="3.30.450.20">
    <property type="entry name" value="PAS domain"/>
    <property type="match status" value="1"/>
</dbReference>
<dbReference type="EC" id="2.7.7.65" evidence="1"/>
<dbReference type="CDD" id="cd01949">
    <property type="entry name" value="GGDEF"/>
    <property type="match status" value="1"/>
</dbReference>
<evidence type="ECO:0000313" key="7">
    <source>
        <dbReference type="Proteomes" id="UP000016543"/>
    </source>
</evidence>
<feature type="coiled-coil region" evidence="3">
    <location>
        <begin position="382"/>
        <end position="409"/>
    </location>
</feature>
<dbReference type="Gene3D" id="3.30.450.40">
    <property type="match status" value="1"/>
</dbReference>
<gene>
    <name evidence="6" type="ORF">OS145_11756</name>
</gene>
<evidence type="ECO:0000313" key="6">
    <source>
        <dbReference type="EMBL" id="EAQ31964.1"/>
    </source>
</evidence>
<dbReference type="RefSeq" id="WP_006955040.1">
    <property type="nucleotide sequence ID" value="NZ_CH672404.1"/>
</dbReference>
<dbReference type="InterPro" id="IPR000014">
    <property type="entry name" value="PAS"/>
</dbReference>
<dbReference type="InterPro" id="IPR013656">
    <property type="entry name" value="PAS_4"/>
</dbReference>
<dbReference type="CDD" id="cd00130">
    <property type="entry name" value="PAS"/>
    <property type="match status" value="1"/>
</dbReference>
<comment type="catalytic activity">
    <reaction evidence="2">
        <text>2 GTP = 3',3'-c-di-GMP + 2 diphosphate</text>
        <dbReference type="Rhea" id="RHEA:24898"/>
        <dbReference type="ChEBI" id="CHEBI:33019"/>
        <dbReference type="ChEBI" id="CHEBI:37565"/>
        <dbReference type="ChEBI" id="CHEBI:58805"/>
        <dbReference type="EC" id="2.7.7.65"/>
    </reaction>
</comment>
<dbReference type="InterPro" id="IPR043128">
    <property type="entry name" value="Rev_trsase/Diguanyl_cyclase"/>
</dbReference>
<dbReference type="InterPro" id="IPR050469">
    <property type="entry name" value="Diguanylate_Cyclase"/>
</dbReference>
<dbReference type="Pfam" id="PF01590">
    <property type="entry name" value="GAF"/>
    <property type="match status" value="1"/>
</dbReference>
<protein>
    <recommendedName>
        <fullName evidence="1">diguanylate cyclase</fullName>
        <ecNumber evidence="1">2.7.7.65</ecNumber>
    </recommendedName>
</protein>
<keyword evidence="7" id="KW-1185">Reference proteome</keyword>
<dbReference type="EMBL" id="AAMX01000010">
    <property type="protein sequence ID" value="EAQ31964.1"/>
    <property type="molecule type" value="Genomic_DNA"/>
</dbReference>
<dbReference type="SMART" id="SM00267">
    <property type="entry name" value="GGDEF"/>
    <property type="match status" value="1"/>
</dbReference>
<feature type="domain" description="GGDEF" evidence="5">
    <location>
        <begin position="320"/>
        <end position="450"/>
    </location>
</feature>
<accession>A0ABM9WM53</accession>
<dbReference type="Pfam" id="PF08448">
    <property type="entry name" value="PAS_4"/>
    <property type="match status" value="1"/>
</dbReference>
<comment type="caution">
    <text evidence="6">The sequence shown here is derived from an EMBL/GenBank/DDBJ whole genome shotgun (WGS) entry which is preliminary data.</text>
</comment>
<organism evidence="6 7">
    <name type="scientific">Idiomarina baltica OS145</name>
    <dbReference type="NCBI Taxonomy" id="314276"/>
    <lineage>
        <taxon>Bacteria</taxon>
        <taxon>Pseudomonadati</taxon>
        <taxon>Pseudomonadota</taxon>
        <taxon>Gammaproteobacteria</taxon>
        <taxon>Alteromonadales</taxon>
        <taxon>Idiomarinaceae</taxon>
        <taxon>Idiomarina</taxon>
    </lineage>
</organism>
<dbReference type="SMART" id="SM00065">
    <property type="entry name" value="GAF"/>
    <property type="match status" value="1"/>
</dbReference>
<evidence type="ECO:0000259" key="4">
    <source>
        <dbReference type="PROSITE" id="PS50112"/>
    </source>
</evidence>
<dbReference type="InterPro" id="IPR029016">
    <property type="entry name" value="GAF-like_dom_sf"/>
</dbReference>
<evidence type="ECO:0000256" key="2">
    <source>
        <dbReference type="ARBA" id="ARBA00034247"/>
    </source>
</evidence>
<evidence type="ECO:0000256" key="3">
    <source>
        <dbReference type="SAM" id="Coils"/>
    </source>
</evidence>
<dbReference type="SUPFAM" id="SSF55781">
    <property type="entry name" value="GAF domain-like"/>
    <property type="match status" value="1"/>
</dbReference>
<dbReference type="PROSITE" id="PS50887">
    <property type="entry name" value="GGDEF"/>
    <property type="match status" value="1"/>
</dbReference>
<dbReference type="SMART" id="SM00091">
    <property type="entry name" value="PAS"/>
    <property type="match status" value="1"/>
</dbReference>
<reference evidence="6 7" key="1">
    <citation type="submission" date="2006-01" db="EMBL/GenBank/DDBJ databases">
        <authorList>
            <person name="Brettar I."/>
            <person name="Hofle M."/>
            <person name="Ferriera S."/>
            <person name="Johnson J."/>
            <person name="Kravitz S."/>
            <person name="Halpern A."/>
            <person name="Remington K."/>
            <person name="Beeson K."/>
            <person name="Tran B."/>
            <person name="Rogers Y.-H."/>
            <person name="Friedman R."/>
            <person name="Venter J.C."/>
        </authorList>
    </citation>
    <scope>NUCLEOTIDE SEQUENCE [LARGE SCALE GENOMIC DNA]</scope>
    <source>
        <strain evidence="6 7">OS145</strain>
    </source>
</reference>
<dbReference type="Pfam" id="PF00990">
    <property type="entry name" value="GGDEF"/>
    <property type="match status" value="1"/>
</dbReference>
<dbReference type="InterPro" id="IPR000160">
    <property type="entry name" value="GGDEF_dom"/>
</dbReference>
<dbReference type="PROSITE" id="PS50112">
    <property type="entry name" value="PAS"/>
    <property type="match status" value="1"/>
</dbReference>
<dbReference type="SUPFAM" id="SSF55073">
    <property type="entry name" value="Nucleotide cyclase"/>
    <property type="match status" value="1"/>
</dbReference>